<evidence type="ECO:0000313" key="13">
    <source>
        <dbReference type="Proteomes" id="UP000332933"/>
    </source>
</evidence>
<keyword evidence="13" id="KW-1185">Reference proteome</keyword>
<reference evidence="12 13" key="1">
    <citation type="submission" date="2019-03" db="EMBL/GenBank/DDBJ databases">
        <authorList>
            <person name="Gaulin E."/>
            <person name="Dumas B."/>
        </authorList>
    </citation>
    <scope>NUCLEOTIDE SEQUENCE [LARGE SCALE GENOMIC DNA]</scope>
    <source>
        <strain evidence="12">CBS 568.67</strain>
    </source>
</reference>
<comment type="similarity">
    <text evidence="7">Belongs to the DHHC palmitoyltransferase family.</text>
</comment>
<keyword evidence="6 7" id="KW-0012">Acyltransferase</keyword>
<keyword evidence="2 7" id="KW-0808">Transferase</keyword>
<evidence type="ECO:0000313" key="11">
    <source>
        <dbReference type="EMBL" id="KAF0696837.1"/>
    </source>
</evidence>
<dbReference type="GO" id="GO:0005794">
    <property type="term" value="C:Golgi apparatus"/>
    <property type="evidence" value="ECO:0007669"/>
    <property type="project" value="TreeGrafter"/>
</dbReference>
<dbReference type="Pfam" id="PF01529">
    <property type="entry name" value="DHHC"/>
    <property type="match status" value="1"/>
</dbReference>
<protein>
    <recommendedName>
        <fullName evidence="7">Palmitoyltransferase</fullName>
        <ecNumber evidence="7">2.3.1.225</ecNumber>
    </recommendedName>
</protein>
<dbReference type="EMBL" id="VJMH01005369">
    <property type="protein sequence ID" value="KAF0696837.1"/>
    <property type="molecule type" value="Genomic_DNA"/>
</dbReference>
<evidence type="ECO:0000256" key="4">
    <source>
        <dbReference type="ARBA" id="ARBA00022989"/>
    </source>
</evidence>
<evidence type="ECO:0000256" key="6">
    <source>
        <dbReference type="ARBA" id="ARBA00023315"/>
    </source>
</evidence>
<sequence>MKHPSPPPPPESKGSSGAEDDDGDSPKTRPPRITGLDAPHSRDQFISCSGHVVSGLAFYAAMGCMLLPQTFAPSPTHTEDYELWKWIVLMAHVVLNALLVCAWVSCETCNPGDEGSSWLGVSLQGPRWEKSRYCAVCRKTVPGMDHHCTWLNTCIGRKNYAQFFTIAVCGVVIFSIQAFVAVYCTSVWRDWAAPRQVDFAVGSAAQACFILCALVSVPCLVMYTTLLAFHVYLFCLGYGTYDYFLKRRDALRAERRKKRNAQMELARQIEAIEALGKDASAAVVV</sequence>
<dbReference type="InterPro" id="IPR039859">
    <property type="entry name" value="PFA4/ZDH16/20/ERF2-like"/>
</dbReference>
<keyword evidence="4 7" id="KW-1133">Transmembrane helix</keyword>
<feature type="compositionally biased region" description="Pro residues" evidence="9">
    <location>
        <begin position="1"/>
        <end position="11"/>
    </location>
</feature>
<dbReference type="GO" id="GO:0005783">
    <property type="term" value="C:endoplasmic reticulum"/>
    <property type="evidence" value="ECO:0007669"/>
    <property type="project" value="TreeGrafter"/>
</dbReference>
<feature type="transmembrane region" description="Helical" evidence="7">
    <location>
        <begin position="223"/>
        <end position="245"/>
    </location>
</feature>
<dbReference type="GO" id="GO:0016020">
    <property type="term" value="C:membrane"/>
    <property type="evidence" value="ECO:0007669"/>
    <property type="project" value="UniProtKB-SubCell"/>
</dbReference>
<dbReference type="PANTHER" id="PTHR22883">
    <property type="entry name" value="ZINC FINGER DHHC DOMAIN CONTAINING PROTEIN"/>
    <property type="match status" value="1"/>
</dbReference>
<feature type="region of interest" description="Disordered" evidence="9">
    <location>
        <begin position="1"/>
        <end position="38"/>
    </location>
</feature>
<dbReference type="GO" id="GO:0006612">
    <property type="term" value="P:protein targeting to membrane"/>
    <property type="evidence" value="ECO:0007669"/>
    <property type="project" value="TreeGrafter"/>
</dbReference>
<evidence type="ECO:0000256" key="2">
    <source>
        <dbReference type="ARBA" id="ARBA00022679"/>
    </source>
</evidence>
<dbReference type="InterPro" id="IPR001594">
    <property type="entry name" value="Palmitoyltrfase_DHHC"/>
</dbReference>
<proteinExistence type="inferred from homology"/>
<dbReference type="PROSITE" id="PS50216">
    <property type="entry name" value="DHHC"/>
    <property type="match status" value="1"/>
</dbReference>
<dbReference type="EC" id="2.3.1.225" evidence="7"/>
<feature type="transmembrane region" description="Helical" evidence="7">
    <location>
        <begin position="197"/>
        <end position="217"/>
    </location>
</feature>
<dbReference type="Proteomes" id="UP000332933">
    <property type="component" value="Unassembled WGS sequence"/>
</dbReference>
<gene>
    <name evidence="12" type="primary">Aste57867_12438</name>
    <name evidence="11" type="ORF">As57867_012392</name>
    <name evidence="12" type="ORF">ASTE57867_12438</name>
</gene>
<evidence type="ECO:0000256" key="8">
    <source>
        <dbReference type="SAM" id="Coils"/>
    </source>
</evidence>
<accession>A0A485KVL4</accession>
<evidence type="ECO:0000259" key="10">
    <source>
        <dbReference type="Pfam" id="PF01529"/>
    </source>
</evidence>
<feature type="domain" description="Palmitoyltransferase DHHC" evidence="10">
    <location>
        <begin position="128"/>
        <end position="244"/>
    </location>
</feature>
<dbReference type="GO" id="GO:0019706">
    <property type="term" value="F:protein-cysteine S-palmitoyltransferase activity"/>
    <property type="evidence" value="ECO:0007669"/>
    <property type="project" value="UniProtKB-EC"/>
</dbReference>
<dbReference type="EMBL" id="CAADRA010005390">
    <property type="protein sequence ID" value="VFT89289.1"/>
    <property type="molecule type" value="Genomic_DNA"/>
</dbReference>
<evidence type="ECO:0000256" key="1">
    <source>
        <dbReference type="ARBA" id="ARBA00004141"/>
    </source>
</evidence>
<comment type="subcellular location">
    <subcellularLocation>
        <location evidence="1">Membrane</location>
        <topology evidence="1">Multi-pass membrane protein</topology>
    </subcellularLocation>
</comment>
<evidence type="ECO:0000256" key="7">
    <source>
        <dbReference type="RuleBase" id="RU079119"/>
    </source>
</evidence>
<evidence type="ECO:0000313" key="12">
    <source>
        <dbReference type="EMBL" id="VFT89289.1"/>
    </source>
</evidence>
<evidence type="ECO:0000256" key="9">
    <source>
        <dbReference type="SAM" id="MobiDB-lite"/>
    </source>
</evidence>
<keyword evidence="8" id="KW-0175">Coiled coil</keyword>
<dbReference type="PANTHER" id="PTHR22883:SF203">
    <property type="entry name" value="PALMITOYLTRANSFERASE"/>
    <property type="match status" value="1"/>
</dbReference>
<name>A0A485KVL4_9STRA</name>
<reference evidence="11" key="2">
    <citation type="submission" date="2019-06" db="EMBL/GenBank/DDBJ databases">
        <title>Genomics analysis of Aphanomyces spp. identifies a new class of oomycete effector associated with host adaptation.</title>
        <authorList>
            <person name="Gaulin E."/>
        </authorList>
    </citation>
    <scope>NUCLEOTIDE SEQUENCE</scope>
    <source>
        <strain evidence="11">CBS 578.67</strain>
    </source>
</reference>
<dbReference type="OrthoDB" id="9909019at2759"/>
<dbReference type="AlphaFoldDB" id="A0A485KVL4"/>
<organism evidence="12 13">
    <name type="scientific">Aphanomyces stellatus</name>
    <dbReference type="NCBI Taxonomy" id="120398"/>
    <lineage>
        <taxon>Eukaryota</taxon>
        <taxon>Sar</taxon>
        <taxon>Stramenopiles</taxon>
        <taxon>Oomycota</taxon>
        <taxon>Saprolegniomycetes</taxon>
        <taxon>Saprolegniales</taxon>
        <taxon>Verrucalvaceae</taxon>
        <taxon>Aphanomyces</taxon>
    </lineage>
</organism>
<feature type="coiled-coil region" evidence="8">
    <location>
        <begin position="251"/>
        <end position="278"/>
    </location>
</feature>
<comment type="catalytic activity">
    <reaction evidence="7">
        <text>L-cysteinyl-[protein] + hexadecanoyl-CoA = S-hexadecanoyl-L-cysteinyl-[protein] + CoA</text>
        <dbReference type="Rhea" id="RHEA:36683"/>
        <dbReference type="Rhea" id="RHEA-COMP:10131"/>
        <dbReference type="Rhea" id="RHEA-COMP:11032"/>
        <dbReference type="ChEBI" id="CHEBI:29950"/>
        <dbReference type="ChEBI" id="CHEBI:57287"/>
        <dbReference type="ChEBI" id="CHEBI:57379"/>
        <dbReference type="ChEBI" id="CHEBI:74151"/>
        <dbReference type="EC" id="2.3.1.225"/>
    </reaction>
</comment>
<keyword evidence="3 7" id="KW-0812">Transmembrane</keyword>
<evidence type="ECO:0000256" key="3">
    <source>
        <dbReference type="ARBA" id="ARBA00022692"/>
    </source>
</evidence>
<keyword evidence="5 7" id="KW-0472">Membrane</keyword>
<comment type="domain">
    <text evidence="7">The DHHC domain is required for palmitoyltransferase activity.</text>
</comment>
<evidence type="ECO:0000256" key="5">
    <source>
        <dbReference type="ARBA" id="ARBA00023136"/>
    </source>
</evidence>
<feature type="transmembrane region" description="Helical" evidence="7">
    <location>
        <begin position="160"/>
        <end position="185"/>
    </location>
</feature>